<feature type="binding site" evidence="6">
    <location>
        <position position="394"/>
    </location>
    <ligand>
        <name>S-adenosyl-L-methionine</name>
        <dbReference type="ChEBI" id="CHEBI:59789"/>
    </ligand>
</feature>
<dbReference type="PROSITE" id="PS01231">
    <property type="entry name" value="TRMA_2"/>
    <property type="match status" value="1"/>
</dbReference>
<keyword evidence="5" id="KW-0411">Iron-sulfur</keyword>
<dbReference type="AlphaFoldDB" id="A0A415J514"/>
<feature type="binding site" evidence="6">
    <location>
        <position position="296"/>
    </location>
    <ligand>
        <name>S-adenosyl-L-methionine</name>
        <dbReference type="ChEBI" id="CHEBI:59789"/>
    </ligand>
</feature>
<dbReference type="InterPro" id="IPR012340">
    <property type="entry name" value="NA-bd_OB-fold"/>
</dbReference>
<feature type="binding site" evidence="6">
    <location>
        <position position="346"/>
    </location>
    <ligand>
        <name>S-adenosyl-L-methionine</name>
        <dbReference type="ChEBI" id="CHEBI:59789"/>
    </ligand>
</feature>
<dbReference type="SUPFAM" id="SSF50249">
    <property type="entry name" value="Nucleic acid-binding proteins"/>
    <property type="match status" value="1"/>
</dbReference>
<feature type="active site" evidence="7">
    <location>
        <position position="421"/>
    </location>
</feature>
<feature type="binding site" evidence="6">
    <location>
        <position position="325"/>
    </location>
    <ligand>
        <name>S-adenosyl-L-methionine</name>
        <dbReference type="ChEBI" id="CHEBI:59789"/>
    </ligand>
</feature>
<dbReference type="InterPro" id="IPR002792">
    <property type="entry name" value="TRAM_dom"/>
</dbReference>
<dbReference type="GO" id="GO:0070475">
    <property type="term" value="P:rRNA base methylation"/>
    <property type="evidence" value="ECO:0007669"/>
    <property type="project" value="TreeGrafter"/>
</dbReference>
<dbReference type="PROSITE" id="PS50926">
    <property type="entry name" value="TRAM"/>
    <property type="match status" value="1"/>
</dbReference>
<dbReference type="InterPro" id="IPR029063">
    <property type="entry name" value="SAM-dependent_MTases_sf"/>
</dbReference>
<evidence type="ECO:0000256" key="5">
    <source>
        <dbReference type="ARBA" id="ARBA00023014"/>
    </source>
</evidence>
<dbReference type="FunFam" id="2.40.50.140:FF:000097">
    <property type="entry name" value="23S rRNA (uracil(1939)-C(5))-methyltransferase RlmD"/>
    <property type="match status" value="1"/>
</dbReference>
<evidence type="ECO:0000256" key="6">
    <source>
        <dbReference type="PROSITE-ProRule" id="PRU01024"/>
    </source>
</evidence>
<evidence type="ECO:0000256" key="4">
    <source>
        <dbReference type="ARBA" id="ARBA00022691"/>
    </source>
</evidence>
<dbReference type="InterPro" id="IPR010280">
    <property type="entry name" value="U5_MeTrfase_fam"/>
</dbReference>
<dbReference type="PROSITE" id="PS51687">
    <property type="entry name" value="SAM_MT_RNA_M5U"/>
    <property type="match status" value="1"/>
</dbReference>
<keyword evidence="4 6" id="KW-0949">S-adenosyl-L-methionine</keyword>
<dbReference type="Proteomes" id="UP000435910">
    <property type="component" value="Unassembled WGS sequence"/>
</dbReference>
<dbReference type="InterPro" id="IPR030390">
    <property type="entry name" value="MeTrfase_TrmA_AS"/>
</dbReference>
<evidence type="ECO:0000256" key="2">
    <source>
        <dbReference type="ARBA" id="ARBA00022603"/>
    </source>
</evidence>
<dbReference type="CDD" id="cd02440">
    <property type="entry name" value="AdoMet_MTases"/>
    <property type="match status" value="1"/>
</dbReference>
<dbReference type="SUPFAM" id="SSF53335">
    <property type="entry name" value="S-adenosyl-L-methionine-dependent methyltransferases"/>
    <property type="match status" value="1"/>
</dbReference>
<keyword evidence="3 6" id="KW-0808">Transferase</keyword>
<dbReference type="FunFam" id="3.40.50.150:FF:000009">
    <property type="entry name" value="23S rRNA (Uracil(1939)-C(5))-methyltransferase RlmD"/>
    <property type="match status" value="1"/>
</dbReference>
<keyword evidence="1" id="KW-0408">Iron</keyword>
<dbReference type="FunFam" id="2.40.50.1070:FF:000003">
    <property type="entry name" value="23S rRNA (Uracil-5-)-methyltransferase RumA"/>
    <property type="match status" value="1"/>
</dbReference>
<dbReference type="Gene3D" id="3.40.50.150">
    <property type="entry name" value="Vaccinia Virus protein VP39"/>
    <property type="match status" value="1"/>
</dbReference>
<keyword evidence="1" id="KW-0004">4Fe-4S</keyword>
<dbReference type="PROSITE" id="PS01230">
    <property type="entry name" value="TRMA_1"/>
    <property type="match status" value="1"/>
</dbReference>
<dbReference type="NCBIfam" id="TIGR00479">
    <property type="entry name" value="rumA"/>
    <property type="match status" value="1"/>
</dbReference>
<dbReference type="EMBL" id="NILC01000019">
    <property type="protein sequence ID" value="TWL29613.1"/>
    <property type="molecule type" value="Genomic_DNA"/>
</dbReference>
<dbReference type="GO" id="GO:0070041">
    <property type="term" value="F:rRNA (uridine-C5-)-methyltransferase activity"/>
    <property type="evidence" value="ECO:0007669"/>
    <property type="project" value="TreeGrafter"/>
</dbReference>
<dbReference type="Pfam" id="PF05958">
    <property type="entry name" value="tRNA_U5-meth_tr"/>
    <property type="match status" value="1"/>
</dbReference>
<dbReference type="Gene3D" id="2.40.50.1070">
    <property type="match status" value="1"/>
</dbReference>
<keyword evidence="1" id="KW-0479">Metal-binding</keyword>
<dbReference type="InterPro" id="IPR030391">
    <property type="entry name" value="MeTrfase_TrmA_CS"/>
</dbReference>
<evidence type="ECO:0000256" key="1">
    <source>
        <dbReference type="ARBA" id="ARBA00022485"/>
    </source>
</evidence>
<dbReference type="OMA" id="SCQWLEK"/>
<comment type="caution">
    <text evidence="8">The sequence shown here is derived from an EMBL/GenBank/DDBJ whole genome shotgun (WGS) entry which is preliminary data.</text>
</comment>
<evidence type="ECO:0000256" key="3">
    <source>
        <dbReference type="ARBA" id="ARBA00022679"/>
    </source>
</evidence>
<comment type="similarity">
    <text evidence="6">Belongs to the class I-like SAM-binding methyltransferase superfamily. RNA M5U methyltransferase family.</text>
</comment>
<organism evidence="8 9">
    <name type="scientific">Bacillus licheniformis</name>
    <dbReference type="NCBI Taxonomy" id="1402"/>
    <lineage>
        <taxon>Bacteria</taxon>
        <taxon>Bacillati</taxon>
        <taxon>Bacillota</taxon>
        <taxon>Bacilli</taxon>
        <taxon>Bacillales</taxon>
        <taxon>Bacillaceae</taxon>
        <taxon>Bacillus</taxon>
    </lineage>
</organism>
<evidence type="ECO:0000313" key="9">
    <source>
        <dbReference type="Proteomes" id="UP000435910"/>
    </source>
</evidence>
<sequence>MKRDKKGSSAELKVGQQFPLTIKRLGINGEGVGYFKKKVVFVPGALPGEEVVVEATKVHPKFSEGRVKKVRKRSEHRVKPPCIIYEQCGGCQLQHLAYEEQLKGKRDIVIQSLERHTRFDIGKMDIRPTIGMENPWHYRNKSQFQLGLSKNGKMVAGLYGLDSHRLVPITECIVQHPATNKTTQTVKQVLEDFGISVYNERKRTGDVRTIVTRVGFETGEVQVVLVTSKEDLPRKELIAEEIKKRLPEVTSVIQNVNKAKTSVVFGDDTRLLAGNMVIQEFLGEVSFELSARAFFQLNPIQTVKLYDEVKKAAKLTGREKVVDAYCGVGTIGMWIADGAKEIRGMDVIKESIDDANQNAKKHGIENARYVTGTAEHWLPKWTKEGFRPDVVIVDPPRTGCDRTFLDTIRQVKPKRFVYVSCNPSTLAKDLQYLAKDYHVEYIQPVDMFPQTAHVESVVSLKLK</sequence>
<feature type="active site" description="Nucleophile" evidence="6">
    <location>
        <position position="421"/>
    </location>
</feature>
<evidence type="ECO:0000313" key="8">
    <source>
        <dbReference type="EMBL" id="TWL29613.1"/>
    </source>
</evidence>
<protein>
    <submittedName>
        <fullName evidence="8">23S rRNA (Uracil-C(5))-methyltransferase RlmCD</fullName>
    </submittedName>
</protein>
<name>A0A415J514_BACLI</name>
<gene>
    <name evidence="8" type="ORF">CHCC16736_0207</name>
</gene>
<accession>A0A415J514</accession>
<dbReference type="Pfam" id="PF01938">
    <property type="entry name" value="TRAM"/>
    <property type="match status" value="1"/>
</dbReference>
<reference evidence="8 9" key="1">
    <citation type="submission" date="2019-06" db="EMBL/GenBank/DDBJ databases">
        <title>Genome sequence analysis of &gt;100 Bacillus licheniformis strains suggests intrinsic resistance to this species.</title>
        <authorList>
            <person name="Wels M."/>
            <person name="Siezen R.J."/>
            <person name="Johansen E."/>
            <person name="Stuer-Lauridsen B."/>
            <person name="Bjerre K."/>
            <person name="Nielsen B.K.K."/>
        </authorList>
    </citation>
    <scope>NUCLEOTIDE SEQUENCE [LARGE SCALE GENOMIC DNA]</scope>
    <source>
        <strain evidence="8 9">BAC-16736</strain>
    </source>
</reference>
<dbReference type="GO" id="GO:0051539">
    <property type="term" value="F:4 iron, 4 sulfur cluster binding"/>
    <property type="evidence" value="ECO:0007669"/>
    <property type="project" value="UniProtKB-KW"/>
</dbReference>
<evidence type="ECO:0000256" key="7">
    <source>
        <dbReference type="PROSITE-ProRule" id="PRU10015"/>
    </source>
</evidence>
<dbReference type="PANTHER" id="PTHR11061:SF45">
    <property type="match status" value="1"/>
</dbReference>
<proteinExistence type="inferred from homology"/>
<dbReference type="PANTHER" id="PTHR11061">
    <property type="entry name" value="RNA M5U METHYLTRANSFERASE"/>
    <property type="match status" value="1"/>
</dbReference>
<dbReference type="Gene3D" id="2.40.50.140">
    <property type="entry name" value="Nucleic acid-binding proteins"/>
    <property type="match status" value="1"/>
</dbReference>
<keyword evidence="2 6" id="KW-0489">Methyltransferase</keyword>